<name>A0A7I7MPZ3_9MYCO</name>
<dbReference type="AlphaFoldDB" id="A0A7I7MPZ3"/>
<reference evidence="1 2" key="1">
    <citation type="journal article" date="2019" name="Emerg. Microbes Infect.">
        <title>Comprehensive subspecies identification of 175 nontuberculous mycobacteria species based on 7547 genomic profiles.</title>
        <authorList>
            <person name="Matsumoto Y."/>
            <person name="Kinjo T."/>
            <person name="Motooka D."/>
            <person name="Nabeya D."/>
            <person name="Jung N."/>
            <person name="Uechi K."/>
            <person name="Horii T."/>
            <person name="Iida T."/>
            <person name="Fujita J."/>
            <person name="Nakamura S."/>
        </authorList>
    </citation>
    <scope>NUCLEOTIDE SEQUENCE [LARGE SCALE GENOMIC DNA]</scope>
    <source>
        <strain evidence="1 2">JCM 14233</strain>
    </source>
</reference>
<evidence type="ECO:0000313" key="2">
    <source>
        <dbReference type="Proteomes" id="UP000467236"/>
    </source>
</evidence>
<evidence type="ECO:0000313" key="1">
    <source>
        <dbReference type="EMBL" id="BBX74000.1"/>
    </source>
</evidence>
<dbReference type="Proteomes" id="UP000467236">
    <property type="component" value="Chromosome"/>
</dbReference>
<dbReference type="KEGG" id="mshj:MSHI_19060"/>
<dbReference type="OrthoDB" id="190628at2"/>
<organism evidence="1 2">
    <name type="scientific">Mycobacterium shinjukuense</name>
    <dbReference type="NCBI Taxonomy" id="398694"/>
    <lineage>
        <taxon>Bacteria</taxon>
        <taxon>Bacillati</taxon>
        <taxon>Actinomycetota</taxon>
        <taxon>Actinomycetes</taxon>
        <taxon>Mycobacteriales</taxon>
        <taxon>Mycobacteriaceae</taxon>
        <taxon>Mycobacterium</taxon>
    </lineage>
</organism>
<protein>
    <submittedName>
        <fullName evidence="1">Uncharacterized protein</fullName>
    </submittedName>
</protein>
<keyword evidence="2" id="KW-1185">Reference proteome</keyword>
<dbReference type="EMBL" id="AP022575">
    <property type="protein sequence ID" value="BBX74000.1"/>
    <property type="molecule type" value="Genomic_DNA"/>
</dbReference>
<dbReference type="NCBIfam" id="TIGR02570">
    <property type="entry name" value="cas7_GSU0053"/>
    <property type="match status" value="1"/>
</dbReference>
<proteinExistence type="predicted"/>
<dbReference type="InterPro" id="IPR013403">
    <property type="entry name" value="CRISPR-assoc_prot_Csb1/Cas7u"/>
</dbReference>
<dbReference type="Pfam" id="PF09617">
    <property type="entry name" value="Cas_GSU0053"/>
    <property type="match status" value="1"/>
</dbReference>
<dbReference type="RefSeq" id="WP_083051501.1">
    <property type="nucleotide sequence ID" value="NZ_AP022575.1"/>
</dbReference>
<gene>
    <name evidence="1" type="ORF">MSHI_19060</name>
</gene>
<sequence>MPTLDYSQLYEACSPGGSSAYISVTELAPAGGPHAGVAPARYVDGTKPTFAYETRFVDGKPVTTAILDSKQSQANRMEVAILNDIRDGHPIIGRVPRMQVTYFGGEAVFTDLELPHRAFDGHIRAGTVGGQPVTANPTFRSARDASPANARALLELSPGSLVFGAWDSTRKTRQGRYRSALVGEIIGVLASQDDRATNPPRRGGARVDPVGMSVQLVGDDLLAVMSDQSEELSPKLIDKIEKAAKRRGEKGNSGSVLGLGGIPPTLENLGVVACSRIIRTHVLSFAALRQLRFGSDSGGDVACRALLAAYALAGLARSDSELNLRANCDLVEKGPASVRLDARGGKHIALEALSIAGADELLAEALAEAERRANVDWHGQVFEVVGNPVIYSAATAESAEE</sequence>
<accession>A0A7I7MPZ3</accession>